<gene>
    <name evidence="8" type="ORF">B4U80_10616</name>
</gene>
<evidence type="ECO:0000256" key="2">
    <source>
        <dbReference type="ARBA" id="ARBA00022722"/>
    </source>
</evidence>
<evidence type="ECO:0000256" key="5">
    <source>
        <dbReference type="ARBA" id="ARBA00039767"/>
    </source>
</evidence>
<dbReference type="Pfam" id="PF01026">
    <property type="entry name" value="TatD_DNase"/>
    <property type="match status" value="2"/>
</dbReference>
<accession>A0A443SCT9</accession>
<evidence type="ECO:0000313" key="8">
    <source>
        <dbReference type="EMBL" id="RWS25358.1"/>
    </source>
</evidence>
<evidence type="ECO:0000256" key="1">
    <source>
        <dbReference type="ARBA" id="ARBA00009275"/>
    </source>
</evidence>
<sequence>MNLTCIDGNTVIYFKQANKVAERKVYVFEMAKIARRMIDIGANLTDPMFRGIYNGSKKHESDLTHVLERAFRSGVEKIIITSGCLQDITESLELANTNDNLFTTVGCHPTRCLEFESDGVKSADDYLDKLLQAYASNKQKIVAVGEFGLDYDRLHFCPKDVQLKSELIICIHIHSFDGTVDEAKQFLDLGLYIGINGCSLKTESNLQVIKEIPSDRLMIETDSPWCELKQSHASFSFIKTRFESKKKEKFESGFQVKGRNEPCNLVQILEVLSAVRDENIEELEHCIYNNTVNLFFDRKV</sequence>
<feature type="binding site" evidence="7">
    <location>
        <position position="172"/>
    </location>
    <ligand>
        <name>a divalent metal cation</name>
        <dbReference type="ChEBI" id="CHEBI:60240"/>
        <label>2</label>
    </ligand>
</feature>
<dbReference type="InterPro" id="IPR032466">
    <property type="entry name" value="Metal_Hydrolase"/>
</dbReference>
<keyword evidence="9" id="KW-1185">Reference proteome</keyword>
<keyword evidence="2" id="KW-0540">Nuclease</keyword>
<dbReference type="CDD" id="cd01310">
    <property type="entry name" value="TatD_DNAse"/>
    <property type="match status" value="1"/>
</dbReference>
<comment type="function">
    <text evidence="6">Deoxyribonuclease which catalyzes (in vitro) the decatenation of kinetoplast DNA, which are circular DNA catenated to each other, producing linear DNA molecules. Plays an important role in chromosomal segregation and cell cycle progression during eye development probably via its DNA decatenation activity.</text>
</comment>
<dbReference type="Proteomes" id="UP000288716">
    <property type="component" value="Unassembled WGS sequence"/>
</dbReference>
<dbReference type="GO" id="GO:0046872">
    <property type="term" value="F:metal ion binding"/>
    <property type="evidence" value="ECO:0007669"/>
    <property type="project" value="UniProtKB-KW"/>
</dbReference>
<dbReference type="AlphaFoldDB" id="A0A443SCT9"/>
<dbReference type="PROSITE" id="PS01091">
    <property type="entry name" value="TATD_3"/>
    <property type="match status" value="1"/>
</dbReference>
<dbReference type="GO" id="GO:0005829">
    <property type="term" value="C:cytosol"/>
    <property type="evidence" value="ECO:0007669"/>
    <property type="project" value="TreeGrafter"/>
</dbReference>
<name>A0A443SCT9_9ACAR</name>
<evidence type="ECO:0000313" key="9">
    <source>
        <dbReference type="Proteomes" id="UP000288716"/>
    </source>
</evidence>
<feature type="binding site" evidence="7">
    <location>
        <position position="222"/>
    </location>
    <ligand>
        <name>a divalent metal cation</name>
        <dbReference type="ChEBI" id="CHEBI:60240"/>
        <label>1</label>
    </ligand>
</feature>
<evidence type="ECO:0000256" key="4">
    <source>
        <dbReference type="ARBA" id="ARBA00022801"/>
    </source>
</evidence>
<feature type="binding site" evidence="7">
    <location>
        <position position="146"/>
    </location>
    <ligand>
        <name>a divalent metal cation</name>
        <dbReference type="ChEBI" id="CHEBI:60240"/>
        <label>1</label>
    </ligand>
</feature>
<dbReference type="EMBL" id="NCKV01003790">
    <property type="protein sequence ID" value="RWS25358.1"/>
    <property type="molecule type" value="Genomic_DNA"/>
</dbReference>
<comment type="caution">
    <text evidence="8">The sequence shown here is derived from an EMBL/GenBank/DDBJ whole genome shotgun (WGS) entry which is preliminary data.</text>
</comment>
<evidence type="ECO:0000256" key="3">
    <source>
        <dbReference type="ARBA" id="ARBA00022723"/>
    </source>
</evidence>
<dbReference type="InterPro" id="IPR001130">
    <property type="entry name" value="TatD-like"/>
</dbReference>
<organism evidence="8 9">
    <name type="scientific">Leptotrombidium deliense</name>
    <dbReference type="NCBI Taxonomy" id="299467"/>
    <lineage>
        <taxon>Eukaryota</taxon>
        <taxon>Metazoa</taxon>
        <taxon>Ecdysozoa</taxon>
        <taxon>Arthropoda</taxon>
        <taxon>Chelicerata</taxon>
        <taxon>Arachnida</taxon>
        <taxon>Acari</taxon>
        <taxon>Acariformes</taxon>
        <taxon>Trombidiformes</taxon>
        <taxon>Prostigmata</taxon>
        <taxon>Anystina</taxon>
        <taxon>Parasitengona</taxon>
        <taxon>Trombiculoidea</taxon>
        <taxon>Trombiculidae</taxon>
        <taxon>Leptotrombidium</taxon>
    </lineage>
</organism>
<protein>
    <recommendedName>
        <fullName evidence="5">Deoxyribonuclease TATDN1</fullName>
    </recommendedName>
</protein>
<dbReference type="Gene3D" id="3.20.20.140">
    <property type="entry name" value="Metal-dependent hydrolases"/>
    <property type="match status" value="2"/>
</dbReference>
<dbReference type="GO" id="GO:0008296">
    <property type="term" value="F:3'-5'-DNA exonuclease activity"/>
    <property type="evidence" value="ECO:0007669"/>
    <property type="project" value="TreeGrafter"/>
</dbReference>
<dbReference type="PANTHER" id="PTHR10060">
    <property type="entry name" value="TATD FAMILY DEOXYRIBONUCLEASE"/>
    <property type="match status" value="1"/>
</dbReference>
<dbReference type="STRING" id="299467.A0A443SCT9"/>
<evidence type="ECO:0000256" key="6">
    <source>
        <dbReference type="ARBA" id="ARBA00045223"/>
    </source>
</evidence>
<dbReference type="PANTHER" id="PTHR10060:SF15">
    <property type="entry name" value="DEOXYRIBONUCLEASE TATDN1"/>
    <property type="match status" value="1"/>
</dbReference>
<evidence type="ECO:0000256" key="7">
    <source>
        <dbReference type="PIRSR" id="PIRSR005902-1"/>
    </source>
</evidence>
<keyword evidence="3 7" id="KW-0479">Metal-binding</keyword>
<dbReference type="InterPro" id="IPR050891">
    <property type="entry name" value="TatD-type_Hydrolase"/>
</dbReference>
<dbReference type="SUPFAM" id="SSF51556">
    <property type="entry name" value="Metallo-dependent hydrolases"/>
    <property type="match status" value="1"/>
</dbReference>
<feature type="binding site" evidence="7">
    <location>
        <position position="174"/>
    </location>
    <ligand>
        <name>a divalent metal cation</name>
        <dbReference type="ChEBI" id="CHEBI:60240"/>
        <label>2</label>
    </ligand>
</feature>
<dbReference type="InterPro" id="IPR018228">
    <property type="entry name" value="DNase_TatD-rel_CS"/>
</dbReference>
<proteinExistence type="inferred from homology"/>
<dbReference type="PIRSF" id="PIRSF005902">
    <property type="entry name" value="DNase_TatD"/>
    <property type="match status" value="1"/>
</dbReference>
<comment type="similarity">
    <text evidence="1">Belongs to the metallo-dependent hydrolases superfamily. TatD-type hydrolase family.</text>
</comment>
<keyword evidence="4" id="KW-0378">Hydrolase</keyword>
<dbReference type="OrthoDB" id="6079689at2759"/>
<dbReference type="VEuPathDB" id="VectorBase:LDEU006682"/>
<reference evidence="8 9" key="1">
    <citation type="journal article" date="2018" name="Gigascience">
        <title>Genomes of trombidid mites reveal novel predicted allergens and laterally-transferred genes associated with secondary metabolism.</title>
        <authorList>
            <person name="Dong X."/>
            <person name="Chaisiri K."/>
            <person name="Xia D."/>
            <person name="Armstrong S.D."/>
            <person name="Fang Y."/>
            <person name="Donnelly M.J."/>
            <person name="Kadowaki T."/>
            <person name="McGarry J.W."/>
            <person name="Darby A.C."/>
            <person name="Makepeace B.L."/>
        </authorList>
    </citation>
    <scope>NUCLEOTIDE SEQUENCE [LARGE SCALE GENOMIC DNA]</scope>
    <source>
        <strain evidence="8">UoL-UT</strain>
    </source>
</reference>